<sequence>MATENKLKKVLGLGFGIAIFIGGTIGVGILRTPGEIAAFLNNEWLIISVWLVGGLYILMGCGAYAELATSIPKAGGSYNYIKRAFGDYAGFISGWFDYITNAIAPAFFCIVISEYIAMLFPEIKEQTTVIAIAFLLGFTLIHVGGIKNGSIVQQITSIIKVLFFVGLIVACFCYSGIKTTPIEINPNVMSAGMIIGFFKSIQMALGAYDGWYAIVFFAEEDEDPNRNIPRSLYTGALIVIAIYVLINIAFLHVLPASAIANSPLAAADVAKIVFGENGAVIVTVIAVFSIIGILNAFLMIPPRILYGLSRDGFFIKSGTRVNSGGTPIVALLASSAFTLMLILIGSFKVLFSLATFMSVIVWGLTYCALIKLRISKPNLLRPHKAWGYPYTAIILILCSFTLFLGFAYSDEKSLFVIIAIAAISYPVFRFLKRG</sequence>
<feature type="transmembrane region" description="Helical" evidence="5">
    <location>
        <begin position="321"/>
        <end position="344"/>
    </location>
</feature>
<evidence type="ECO:0000256" key="1">
    <source>
        <dbReference type="ARBA" id="ARBA00004141"/>
    </source>
</evidence>
<feature type="transmembrane region" description="Helical" evidence="5">
    <location>
        <begin position="414"/>
        <end position="431"/>
    </location>
</feature>
<accession>A0A1G8ZTL6</accession>
<feature type="transmembrane region" description="Helical" evidence="5">
    <location>
        <begin position="88"/>
        <end position="116"/>
    </location>
</feature>
<evidence type="ECO:0000256" key="5">
    <source>
        <dbReference type="SAM" id="Phobius"/>
    </source>
</evidence>
<keyword evidence="7" id="KW-1185">Reference proteome</keyword>
<gene>
    <name evidence="6" type="ORF">SAMN04487935_2736</name>
</gene>
<evidence type="ECO:0000256" key="3">
    <source>
        <dbReference type="ARBA" id="ARBA00022989"/>
    </source>
</evidence>
<dbReference type="Proteomes" id="UP000199580">
    <property type="component" value="Unassembled WGS sequence"/>
</dbReference>
<keyword evidence="3 5" id="KW-1133">Transmembrane helix</keyword>
<dbReference type="PANTHER" id="PTHR11785">
    <property type="entry name" value="AMINO ACID TRANSPORTER"/>
    <property type="match status" value="1"/>
</dbReference>
<feature type="transmembrane region" description="Helical" evidence="5">
    <location>
        <begin position="390"/>
        <end position="408"/>
    </location>
</feature>
<reference evidence="6 7" key="1">
    <citation type="submission" date="2016-10" db="EMBL/GenBank/DDBJ databases">
        <authorList>
            <person name="de Groot N.N."/>
        </authorList>
    </citation>
    <scope>NUCLEOTIDE SEQUENCE [LARGE SCALE GENOMIC DNA]</scope>
    <source>
        <strain evidence="6 7">CGMCC 1.10076</strain>
    </source>
</reference>
<feature type="transmembrane region" description="Helical" evidence="5">
    <location>
        <begin position="158"/>
        <end position="177"/>
    </location>
</feature>
<feature type="transmembrane region" description="Helical" evidence="5">
    <location>
        <begin position="232"/>
        <end position="259"/>
    </location>
</feature>
<proteinExistence type="predicted"/>
<evidence type="ECO:0000256" key="4">
    <source>
        <dbReference type="ARBA" id="ARBA00023136"/>
    </source>
</evidence>
<dbReference type="AlphaFoldDB" id="A0A1G8ZTL6"/>
<feature type="transmembrane region" description="Helical" evidence="5">
    <location>
        <begin position="12"/>
        <end position="32"/>
    </location>
</feature>
<evidence type="ECO:0000313" key="7">
    <source>
        <dbReference type="Proteomes" id="UP000199580"/>
    </source>
</evidence>
<dbReference type="GO" id="GO:0016020">
    <property type="term" value="C:membrane"/>
    <property type="evidence" value="ECO:0007669"/>
    <property type="project" value="UniProtKB-SubCell"/>
</dbReference>
<dbReference type="InterPro" id="IPR050598">
    <property type="entry name" value="AminoAcid_Transporter"/>
</dbReference>
<comment type="subcellular location">
    <subcellularLocation>
        <location evidence="1">Membrane</location>
        <topology evidence="1">Multi-pass membrane protein</topology>
    </subcellularLocation>
</comment>
<evidence type="ECO:0000313" key="6">
    <source>
        <dbReference type="EMBL" id="SDK18393.1"/>
    </source>
</evidence>
<evidence type="ECO:0000256" key="2">
    <source>
        <dbReference type="ARBA" id="ARBA00022692"/>
    </source>
</evidence>
<feature type="transmembrane region" description="Helical" evidence="5">
    <location>
        <begin position="279"/>
        <end position="300"/>
    </location>
</feature>
<organism evidence="6 7">
    <name type="scientific">Flavobacterium noncentrifugens</name>
    <dbReference type="NCBI Taxonomy" id="1128970"/>
    <lineage>
        <taxon>Bacteria</taxon>
        <taxon>Pseudomonadati</taxon>
        <taxon>Bacteroidota</taxon>
        <taxon>Flavobacteriia</taxon>
        <taxon>Flavobacteriales</taxon>
        <taxon>Flavobacteriaceae</taxon>
        <taxon>Flavobacterium</taxon>
    </lineage>
</organism>
<dbReference type="EMBL" id="FNEZ01000004">
    <property type="protein sequence ID" value="SDK18393.1"/>
    <property type="molecule type" value="Genomic_DNA"/>
</dbReference>
<dbReference type="PIRSF" id="PIRSF006060">
    <property type="entry name" value="AA_transporter"/>
    <property type="match status" value="1"/>
</dbReference>
<dbReference type="Pfam" id="PF13520">
    <property type="entry name" value="AA_permease_2"/>
    <property type="match status" value="1"/>
</dbReference>
<dbReference type="STRING" id="1128970.SAMN04487935_2736"/>
<feature type="transmembrane region" description="Helical" evidence="5">
    <location>
        <begin position="128"/>
        <end position="146"/>
    </location>
</feature>
<keyword evidence="2 5" id="KW-0812">Transmembrane</keyword>
<dbReference type="OrthoDB" id="9806937at2"/>
<dbReference type="GO" id="GO:0015179">
    <property type="term" value="F:L-amino acid transmembrane transporter activity"/>
    <property type="evidence" value="ECO:0007669"/>
    <property type="project" value="TreeGrafter"/>
</dbReference>
<keyword evidence="4 5" id="KW-0472">Membrane</keyword>
<dbReference type="Gene3D" id="1.20.1740.10">
    <property type="entry name" value="Amino acid/polyamine transporter I"/>
    <property type="match status" value="1"/>
</dbReference>
<name>A0A1G8ZTL6_9FLAO</name>
<dbReference type="InterPro" id="IPR002293">
    <property type="entry name" value="AA/rel_permease1"/>
</dbReference>
<feature type="transmembrane region" description="Helical" evidence="5">
    <location>
        <begin position="350"/>
        <end position="369"/>
    </location>
</feature>
<dbReference type="PANTHER" id="PTHR11785:SF512">
    <property type="entry name" value="SOBREMESA, ISOFORM B"/>
    <property type="match status" value="1"/>
</dbReference>
<dbReference type="RefSeq" id="WP_091396590.1">
    <property type="nucleotide sequence ID" value="NZ_BKAI01000008.1"/>
</dbReference>
<feature type="transmembrane region" description="Helical" evidence="5">
    <location>
        <begin position="44"/>
        <end position="67"/>
    </location>
</feature>
<protein>
    <submittedName>
        <fullName evidence="6">Basic amino acid/polyamine antiporter, APA family</fullName>
    </submittedName>
</protein>